<dbReference type="Proteomes" id="UP000381378">
    <property type="component" value="Unassembled WGS sequence"/>
</dbReference>
<evidence type="ECO:0000313" key="1">
    <source>
        <dbReference type="EMBL" id="VVQ26431.1"/>
    </source>
</evidence>
<reference evidence="1 2" key="1">
    <citation type="submission" date="2019-09" db="EMBL/GenBank/DDBJ databases">
        <authorList>
            <person name="Chandra G."/>
            <person name="Truman W A."/>
        </authorList>
    </citation>
    <scope>NUCLEOTIDE SEQUENCE [LARGE SCALE GENOMIC DNA]</scope>
    <source>
        <strain evidence="1">PS928</strain>
    </source>
</reference>
<organism evidence="1 2">
    <name type="scientific">Pseudomonas fluorescens</name>
    <dbReference type="NCBI Taxonomy" id="294"/>
    <lineage>
        <taxon>Bacteria</taxon>
        <taxon>Pseudomonadati</taxon>
        <taxon>Pseudomonadota</taxon>
        <taxon>Gammaproteobacteria</taxon>
        <taxon>Pseudomonadales</taxon>
        <taxon>Pseudomonadaceae</taxon>
        <taxon>Pseudomonas</taxon>
    </lineage>
</organism>
<proteinExistence type="predicted"/>
<sequence>MSVGRSILTRVFEDVEDDIKKEMKSIAVSEDDEDTEGQEGITLDDAEIIRIEGIISKCDGLITLEQQKLCMSEVHGWAEKNLSAHSMNVVGELIQSSSMSEMENVTSLVLEKVDKIDNEIESIGDDKGKVF</sequence>
<evidence type="ECO:0000313" key="2">
    <source>
        <dbReference type="Proteomes" id="UP000381378"/>
    </source>
</evidence>
<dbReference type="EMBL" id="CABVJF010000047">
    <property type="protein sequence ID" value="VVQ26431.1"/>
    <property type="molecule type" value="Genomic_DNA"/>
</dbReference>
<accession>A0A5E7VUB7</accession>
<name>A0A5E7VUB7_PSEFL</name>
<dbReference type="AlphaFoldDB" id="A0A5E7VUB7"/>
<protein>
    <submittedName>
        <fullName evidence="1">Uncharacterized protein</fullName>
    </submittedName>
</protein>
<gene>
    <name evidence="1" type="ORF">PS928_06593</name>
</gene>